<dbReference type="WBParaSite" id="scaffold7148_cov208.g11715">
    <property type="protein sequence ID" value="scaffold7148_cov208.g11715"/>
    <property type="gene ID" value="scaffold7148_cov208.g11715"/>
</dbReference>
<organism evidence="1 2">
    <name type="scientific">Meloidogyne javanica</name>
    <name type="common">Root-knot nematode worm</name>
    <dbReference type="NCBI Taxonomy" id="6303"/>
    <lineage>
        <taxon>Eukaryota</taxon>
        <taxon>Metazoa</taxon>
        <taxon>Ecdysozoa</taxon>
        <taxon>Nematoda</taxon>
        <taxon>Chromadorea</taxon>
        <taxon>Rhabditida</taxon>
        <taxon>Tylenchina</taxon>
        <taxon>Tylenchomorpha</taxon>
        <taxon>Tylenchoidea</taxon>
        <taxon>Meloidogynidae</taxon>
        <taxon>Meloidogyninae</taxon>
        <taxon>Meloidogyne</taxon>
        <taxon>Meloidogyne incognita group</taxon>
    </lineage>
</organism>
<accession>A0A915N5Z9</accession>
<evidence type="ECO:0000313" key="1">
    <source>
        <dbReference type="Proteomes" id="UP000887561"/>
    </source>
</evidence>
<dbReference type="Proteomes" id="UP000887561">
    <property type="component" value="Unplaced"/>
</dbReference>
<keyword evidence="1" id="KW-1185">Reference proteome</keyword>
<sequence>MAKGGIGLRCMATGCDNPILYSEIRMFISEDVQKKLDERILQESIGMASIDKLERSHTRDPNNPNCKHCNSKCLLFEDANKRDDQLIKEIREGEGAKT</sequence>
<name>A0A915N5Z9_MELJA</name>
<protein>
    <submittedName>
        <fullName evidence="2">Uncharacterized protein</fullName>
    </submittedName>
</protein>
<evidence type="ECO:0000313" key="2">
    <source>
        <dbReference type="WBParaSite" id="scaffold7148_cov208.g11715"/>
    </source>
</evidence>
<proteinExistence type="predicted"/>
<reference evidence="2" key="1">
    <citation type="submission" date="2022-11" db="UniProtKB">
        <authorList>
            <consortium name="WormBaseParasite"/>
        </authorList>
    </citation>
    <scope>IDENTIFICATION</scope>
</reference>
<dbReference type="AlphaFoldDB" id="A0A915N5Z9"/>